<dbReference type="Pfam" id="PF05739">
    <property type="entry name" value="SNARE"/>
    <property type="match status" value="1"/>
</dbReference>
<keyword evidence="5" id="KW-1185">Reference proteome</keyword>
<dbReference type="OrthoDB" id="244190at2759"/>
<dbReference type="GO" id="GO:0006886">
    <property type="term" value="P:intracellular protein transport"/>
    <property type="evidence" value="ECO:0007669"/>
    <property type="project" value="TreeGrafter"/>
</dbReference>
<dbReference type="Proteomes" id="UP000189911">
    <property type="component" value="Chromosome C"/>
</dbReference>
<keyword evidence="2" id="KW-0472">Membrane</keyword>
<reference evidence="5" key="1">
    <citation type="submission" date="2016-03" db="EMBL/GenBank/DDBJ databases">
        <authorList>
            <person name="Devillers Hugo."/>
        </authorList>
    </citation>
    <scope>NUCLEOTIDE SEQUENCE [LARGE SCALE GENOMIC DNA]</scope>
</reference>
<feature type="domain" description="T-SNARE coiled-coil homology" evidence="3">
    <location>
        <begin position="171"/>
        <end position="239"/>
    </location>
</feature>
<dbReference type="SMART" id="SM00397">
    <property type="entry name" value="t_SNARE"/>
    <property type="match status" value="1"/>
</dbReference>
<feature type="coiled-coil region" evidence="1">
    <location>
        <begin position="204"/>
        <end position="235"/>
    </location>
</feature>
<feature type="transmembrane region" description="Helical" evidence="2">
    <location>
        <begin position="247"/>
        <end position="265"/>
    </location>
</feature>
<keyword evidence="2" id="KW-0812">Transmembrane</keyword>
<dbReference type="PANTHER" id="PTHR19957">
    <property type="entry name" value="SYNTAXIN"/>
    <property type="match status" value="1"/>
</dbReference>
<dbReference type="GO" id="GO:0031201">
    <property type="term" value="C:SNARE complex"/>
    <property type="evidence" value="ECO:0007669"/>
    <property type="project" value="TreeGrafter"/>
</dbReference>
<evidence type="ECO:0000256" key="2">
    <source>
        <dbReference type="SAM" id="Phobius"/>
    </source>
</evidence>
<sequence>MELLRLSYGIDKLENLVDERCRLVLNLQMNPSTNDTINVKKQLNATLESLKEMEENISRADESQFDGLADKYNGIIAKIPDKAVEKNLYTYIKEAKPQKASETSPVESKRVRFKDDILEFQELAGESENAFLPYTDETPQQDQDRARLFESNDYPDSQRPVIAPRLSNQELFVQQQQQLLEQDSHLEELSQSVHRGHDLSLDINHEMTNQNDNVLRDLESLVDNSGRNLDRAKKRLHVYEKTARENGPCLIIVLLVLILVLLLIAL</sequence>
<dbReference type="GO" id="GO:0005484">
    <property type="term" value="F:SNAP receptor activity"/>
    <property type="evidence" value="ECO:0007669"/>
    <property type="project" value="TreeGrafter"/>
</dbReference>
<evidence type="ECO:0000313" key="4">
    <source>
        <dbReference type="EMBL" id="SCU84873.1"/>
    </source>
</evidence>
<dbReference type="InterPro" id="IPR045242">
    <property type="entry name" value="Syntaxin"/>
</dbReference>
<protein>
    <submittedName>
        <fullName evidence="4">LANO_0C02630g1_1</fullName>
    </submittedName>
</protein>
<keyword evidence="1" id="KW-0175">Coiled coil</keyword>
<accession>A0A1G4J5C7</accession>
<gene>
    <name evidence="4" type="ORF">LANO_0C02630G</name>
</gene>
<dbReference type="GO" id="GO:0012505">
    <property type="term" value="C:endomembrane system"/>
    <property type="evidence" value="ECO:0007669"/>
    <property type="project" value="TreeGrafter"/>
</dbReference>
<dbReference type="PANTHER" id="PTHR19957:SF423">
    <property type="entry name" value="SYNTAXIN-8-RELATED"/>
    <property type="match status" value="1"/>
</dbReference>
<dbReference type="AlphaFoldDB" id="A0A1G4J5C7"/>
<evidence type="ECO:0000313" key="5">
    <source>
        <dbReference type="Proteomes" id="UP000189911"/>
    </source>
</evidence>
<organism evidence="4 5">
    <name type="scientific">Lachancea nothofagi CBS 11611</name>
    <dbReference type="NCBI Taxonomy" id="1266666"/>
    <lineage>
        <taxon>Eukaryota</taxon>
        <taxon>Fungi</taxon>
        <taxon>Dikarya</taxon>
        <taxon>Ascomycota</taxon>
        <taxon>Saccharomycotina</taxon>
        <taxon>Saccharomycetes</taxon>
        <taxon>Saccharomycetales</taxon>
        <taxon>Saccharomycetaceae</taxon>
        <taxon>Lachancea</taxon>
    </lineage>
</organism>
<dbReference type="SUPFAM" id="SSF58038">
    <property type="entry name" value="SNARE fusion complex"/>
    <property type="match status" value="1"/>
</dbReference>
<name>A0A1G4J5C7_9SACH</name>
<dbReference type="GO" id="GO:0048278">
    <property type="term" value="P:vesicle docking"/>
    <property type="evidence" value="ECO:0007669"/>
    <property type="project" value="TreeGrafter"/>
</dbReference>
<dbReference type="CDD" id="cd15859">
    <property type="entry name" value="SNARE_SYN8"/>
    <property type="match status" value="1"/>
</dbReference>
<evidence type="ECO:0000259" key="3">
    <source>
        <dbReference type="SMART" id="SM00397"/>
    </source>
</evidence>
<dbReference type="GO" id="GO:0006906">
    <property type="term" value="P:vesicle fusion"/>
    <property type="evidence" value="ECO:0007669"/>
    <property type="project" value="TreeGrafter"/>
</dbReference>
<evidence type="ECO:0000256" key="1">
    <source>
        <dbReference type="SAM" id="Coils"/>
    </source>
</evidence>
<dbReference type="EMBL" id="LT598446">
    <property type="protein sequence ID" value="SCU84873.1"/>
    <property type="molecule type" value="Genomic_DNA"/>
</dbReference>
<keyword evidence="2" id="KW-1133">Transmembrane helix</keyword>
<dbReference type="GO" id="GO:0000149">
    <property type="term" value="F:SNARE binding"/>
    <property type="evidence" value="ECO:0007669"/>
    <property type="project" value="TreeGrafter"/>
</dbReference>
<dbReference type="InterPro" id="IPR000727">
    <property type="entry name" value="T_SNARE_dom"/>
</dbReference>
<dbReference type="Gene3D" id="1.20.5.110">
    <property type="match status" value="1"/>
</dbReference>
<proteinExistence type="predicted"/>